<keyword evidence="1" id="KW-1133">Transmembrane helix</keyword>
<dbReference type="RefSeq" id="WP_148967516.1">
    <property type="nucleotide sequence ID" value="NZ_JBNIKW010000001.1"/>
</dbReference>
<evidence type="ECO:0000256" key="1">
    <source>
        <dbReference type="SAM" id="Phobius"/>
    </source>
</evidence>
<dbReference type="AlphaFoldDB" id="A0A5D4ULM9"/>
<evidence type="ECO:0000313" key="4">
    <source>
        <dbReference type="Proteomes" id="UP000324269"/>
    </source>
</evidence>
<feature type="chain" id="PRO_5030116834" evidence="2">
    <location>
        <begin position="23"/>
        <end position="154"/>
    </location>
</feature>
<evidence type="ECO:0000313" key="3">
    <source>
        <dbReference type="EMBL" id="TYS88223.1"/>
    </source>
</evidence>
<protein>
    <submittedName>
        <fullName evidence="3">Uncharacterized protein</fullName>
    </submittedName>
</protein>
<evidence type="ECO:0000256" key="2">
    <source>
        <dbReference type="SAM" id="SignalP"/>
    </source>
</evidence>
<sequence>MNKRLLVLFTMLFPLLPVHIYAAAPFVIGEGEAGGYQYTVLKGEDGLIWKIGYQDHLVTIYEKEENQAHLDHFRTAVNDLGSHTFGLILAISYLIIVGTTSLVFYKKTKHIPRVSGMIIACLALGAVYYAIASFIGMQAEIEDVGYYYVSLTDS</sequence>
<reference evidence="3 4" key="1">
    <citation type="submission" date="2019-08" db="EMBL/GenBank/DDBJ databases">
        <title>Bacillus genomes from the desert of Cuatro Cienegas, Coahuila.</title>
        <authorList>
            <person name="Olmedo-Alvarez G."/>
        </authorList>
    </citation>
    <scope>NUCLEOTIDE SEQUENCE [LARGE SCALE GENOMIC DNA]</scope>
    <source>
        <strain evidence="3 4">CH87b_3T</strain>
    </source>
</reference>
<organism evidence="3 4">
    <name type="scientific">Rossellomorea aquimaris</name>
    <dbReference type="NCBI Taxonomy" id="189382"/>
    <lineage>
        <taxon>Bacteria</taxon>
        <taxon>Bacillati</taxon>
        <taxon>Bacillota</taxon>
        <taxon>Bacilli</taxon>
        <taxon>Bacillales</taxon>
        <taxon>Bacillaceae</taxon>
        <taxon>Rossellomorea</taxon>
    </lineage>
</organism>
<keyword evidence="1" id="KW-0812">Transmembrane</keyword>
<feature type="signal peptide" evidence="2">
    <location>
        <begin position="1"/>
        <end position="22"/>
    </location>
</feature>
<keyword evidence="2" id="KW-0732">Signal</keyword>
<feature type="transmembrane region" description="Helical" evidence="1">
    <location>
        <begin position="85"/>
        <end position="105"/>
    </location>
</feature>
<gene>
    <name evidence="3" type="ORF">FZC85_01935</name>
</gene>
<comment type="caution">
    <text evidence="3">The sequence shown here is derived from an EMBL/GenBank/DDBJ whole genome shotgun (WGS) entry which is preliminary data.</text>
</comment>
<name>A0A5D4ULM9_9BACI</name>
<dbReference type="Proteomes" id="UP000324269">
    <property type="component" value="Unassembled WGS sequence"/>
</dbReference>
<feature type="transmembrane region" description="Helical" evidence="1">
    <location>
        <begin position="117"/>
        <end position="137"/>
    </location>
</feature>
<keyword evidence="1" id="KW-0472">Membrane</keyword>
<accession>A0A5D4ULM9</accession>
<dbReference type="EMBL" id="VTEZ01000001">
    <property type="protein sequence ID" value="TYS88223.1"/>
    <property type="molecule type" value="Genomic_DNA"/>
</dbReference>
<dbReference type="NCBIfam" id="NF035925">
    <property type="entry name" value="Geo26A_fam"/>
    <property type="match status" value="1"/>
</dbReference>
<dbReference type="OrthoDB" id="2923372at2"/>
<proteinExistence type="predicted"/>